<dbReference type="EMBL" id="RAWE01000133">
    <property type="protein sequence ID" value="RKG98768.1"/>
    <property type="molecule type" value="Genomic_DNA"/>
</dbReference>
<evidence type="ECO:0000313" key="1">
    <source>
        <dbReference type="EMBL" id="RKG98768.1"/>
    </source>
</evidence>
<gene>
    <name evidence="1" type="ORF">D7X32_28630</name>
</gene>
<comment type="caution">
    <text evidence="1">The sequence shown here is derived from an EMBL/GenBank/DDBJ whole genome shotgun (WGS) entry which is preliminary data.</text>
</comment>
<name>A0A3A8JUZ2_9BACT</name>
<sequence>MVEVPPLWAIVTESRSHAVERMACGTVARALLGEDFAGLLISDRWSGSAWHDAGPRQRRRFPR</sequence>
<proteinExistence type="predicted"/>
<protein>
    <submittedName>
        <fullName evidence="1">Uncharacterized protein</fullName>
    </submittedName>
</protein>
<keyword evidence="2" id="KW-1185">Reference proteome</keyword>
<dbReference type="AlphaFoldDB" id="A0A3A8JUZ2"/>
<reference evidence="2" key="1">
    <citation type="submission" date="2018-09" db="EMBL/GenBank/DDBJ databases">
        <authorList>
            <person name="Livingstone P.G."/>
            <person name="Whitworth D.E."/>
        </authorList>
    </citation>
    <scope>NUCLEOTIDE SEQUENCE [LARGE SCALE GENOMIC DNA]</scope>
    <source>
        <strain evidence="2">CA043D</strain>
    </source>
</reference>
<accession>A0A3A8JUZ2</accession>
<evidence type="ECO:0000313" key="2">
    <source>
        <dbReference type="Proteomes" id="UP000268313"/>
    </source>
</evidence>
<dbReference type="Proteomes" id="UP000268313">
    <property type="component" value="Unassembled WGS sequence"/>
</dbReference>
<organism evidence="1 2">
    <name type="scientific">Corallococcus carmarthensis</name>
    <dbReference type="NCBI Taxonomy" id="2316728"/>
    <lineage>
        <taxon>Bacteria</taxon>
        <taxon>Pseudomonadati</taxon>
        <taxon>Myxococcota</taxon>
        <taxon>Myxococcia</taxon>
        <taxon>Myxococcales</taxon>
        <taxon>Cystobacterineae</taxon>
        <taxon>Myxococcaceae</taxon>
        <taxon>Corallococcus</taxon>
    </lineage>
</organism>